<comment type="similarity">
    <text evidence="13">In the C-terminal section; belongs to the flavoprotein pyridine nucleotide cytochrome reductase family.</text>
</comment>
<dbReference type="SUPFAM" id="SSF52343">
    <property type="entry name" value="Ferredoxin reductase-like, C-terminal NADP-linked domain"/>
    <property type="match status" value="1"/>
</dbReference>
<evidence type="ECO:0000313" key="16">
    <source>
        <dbReference type="Proteomes" id="UP000694844"/>
    </source>
</evidence>
<dbReference type="Gene3D" id="2.40.30.10">
    <property type="entry name" value="Translation factors"/>
    <property type="match status" value="1"/>
</dbReference>
<dbReference type="Pfam" id="PF00258">
    <property type="entry name" value="Flavodoxin_1"/>
    <property type="match status" value="1"/>
</dbReference>
<feature type="binding site" evidence="13">
    <location>
        <begin position="418"/>
        <end position="421"/>
    </location>
    <ligand>
        <name>FAD</name>
        <dbReference type="ChEBI" id="CHEBI:57692"/>
    </ligand>
</feature>
<comment type="cofactor">
    <cofactor evidence="1 13">
        <name>FMN</name>
        <dbReference type="ChEBI" id="CHEBI:58210"/>
    </cofactor>
</comment>
<dbReference type="GO" id="GO:0010181">
    <property type="term" value="F:FMN binding"/>
    <property type="evidence" value="ECO:0007669"/>
    <property type="project" value="UniProtKB-UniRule"/>
</dbReference>
<dbReference type="Proteomes" id="UP000694844">
    <property type="component" value="Chromosome 3"/>
</dbReference>
<dbReference type="Gene3D" id="1.20.990.10">
    <property type="entry name" value="NADPH-cytochrome p450 Reductase, Chain A, domain 3"/>
    <property type="match status" value="1"/>
</dbReference>
<dbReference type="RefSeq" id="XP_022327985.1">
    <property type="nucleotide sequence ID" value="XM_022472277.1"/>
</dbReference>
<comment type="catalytic activity">
    <reaction evidence="10">
        <text>2 oxidized [2Fe-2S]-[protein] + NADPH = 2 reduced [2Fe-2S]-[protein] + NADP(+) + H(+)</text>
        <dbReference type="Rhea" id="RHEA:67716"/>
        <dbReference type="Rhea" id="RHEA-COMP:17327"/>
        <dbReference type="Rhea" id="RHEA-COMP:17328"/>
        <dbReference type="ChEBI" id="CHEBI:15378"/>
        <dbReference type="ChEBI" id="CHEBI:33737"/>
        <dbReference type="ChEBI" id="CHEBI:33738"/>
        <dbReference type="ChEBI" id="CHEBI:57783"/>
        <dbReference type="ChEBI" id="CHEBI:58349"/>
    </reaction>
    <physiologicalReaction direction="left-to-right" evidence="10">
        <dbReference type="Rhea" id="RHEA:67717"/>
    </physiologicalReaction>
</comment>
<comment type="similarity">
    <text evidence="13">Belongs to the NADPH-dependent diflavin oxidoreductase NDOR1 family.</text>
</comment>
<evidence type="ECO:0000256" key="2">
    <source>
        <dbReference type="ARBA" id="ARBA00001974"/>
    </source>
</evidence>
<feature type="binding site" evidence="13">
    <location>
        <begin position="16"/>
        <end position="21"/>
    </location>
    <ligand>
        <name>FMN</name>
        <dbReference type="ChEBI" id="CHEBI:58210"/>
    </ligand>
</feature>
<dbReference type="RefSeq" id="XP_022327986.1">
    <property type="nucleotide sequence ID" value="XM_022472278.1"/>
</dbReference>
<dbReference type="InterPro" id="IPR001709">
    <property type="entry name" value="Flavoprot_Pyr_Nucl_cyt_Rdtase"/>
</dbReference>
<dbReference type="Gene3D" id="3.40.50.360">
    <property type="match status" value="1"/>
</dbReference>
<dbReference type="HAMAP" id="MF_03178">
    <property type="entry name" value="NDOR1"/>
    <property type="match status" value="1"/>
</dbReference>
<feature type="binding site" evidence="13">
    <location>
        <begin position="63"/>
        <end position="66"/>
    </location>
    <ligand>
        <name>FMN</name>
        <dbReference type="ChEBI" id="CHEBI:58210"/>
    </ligand>
</feature>
<evidence type="ECO:0000256" key="10">
    <source>
        <dbReference type="ARBA" id="ARBA00052174"/>
    </source>
</evidence>
<dbReference type="GeneID" id="111127200"/>
<dbReference type="InterPro" id="IPR001433">
    <property type="entry name" value="OxRdtase_FAD/NAD-bd"/>
</dbReference>
<dbReference type="KEGG" id="cvn:111127200"/>
<dbReference type="GO" id="GO:0050660">
    <property type="term" value="F:flavin adenine dinucleotide binding"/>
    <property type="evidence" value="ECO:0007669"/>
    <property type="project" value="UniProtKB-UniRule"/>
</dbReference>
<proteinExistence type="inferred from homology"/>
<dbReference type="SUPFAM" id="SSF52218">
    <property type="entry name" value="Flavoproteins"/>
    <property type="match status" value="1"/>
</dbReference>
<name>A0A8B8DLW2_CRAVI</name>
<feature type="binding site" evidence="13">
    <location>
        <position position="136"/>
    </location>
    <ligand>
        <name>FMN</name>
        <dbReference type="ChEBI" id="CHEBI:58210"/>
    </ligand>
</feature>
<evidence type="ECO:0000256" key="6">
    <source>
        <dbReference type="ARBA" id="ARBA00022643"/>
    </source>
</evidence>
<evidence type="ECO:0000313" key="18">
    <source>
        <dbReference type="RefSeq" id="XP_022327986.1"/>
    </source>
</evidence>
<dbReference type="FunFam" id="3.40.50.80:FF:000030">
    <property type="entry name" value="NADPH-dependent diflavin oxidoreductase 1"/>
    <property type="match status" value="1"/>
</dbReference>
<feature type="domain" description="Flavodoxin-like" evidence="14">
    <location>
        <begin position="10"/>
        <end position="154"/>
    </location>
</feature>
<reference evidence="17 18" key="1">
    <citation type="submission" date="2025-04" db="UniProtKB">
        <authorList>
            <consortium name="RefSeq"/>
        </authorList>
    </citation>
    <scope>IDENTIFICATION</scope>
    <source>
        <tissue evidence="17 18">Whole sample</tissue>
    </source>
</reference>
<dbReference type="InterPro" id="IPR023173">
    <property type="entry name" value="NADPH_Cyt_P450_Rdtase_alpha"/>
</dbReference>
<dbReference type="InterPro" id="IPR008254">
    <property type="entry name" value="Flavodoxin/NO_synth"/>
</dbReference>
<comment type="caution">
    <text evidence="13">Lacks conserved residue(s) required for the propagation of feature annotation.</text>
</comment>
<dbReference type="InterPro" id="IPR003097">
    <property type="entry name" value="CysJ-like_FAD-binding"/>
</dbReference>
<dbReference type="InterPro" id="IPR029039">
    <property type="entry name" value="Flavoprotein-like_sf"/>
</dbReference>
<evidence type="ECO:0000256" key="8">
    <source>
        <dbReference type="ARBA" id="ARBA00022857"/>
    </source>
</evidence>
<dbReference type="PRINTS" id="PR00369">
    <property type="entry name" value="FLAVODOXIN"/>
</dbReference>
<keyword evidence="8 13" id="KW-0521">NADP</keyword>
<evidence type="ECO:0000256" key="1">
    <source>
        <dbReference type="ARBA" id="ARBA00001917"/>
    </source>
</evidence>
<evidence type="ECO:0000256" key="13">
    <source>
        <dbReference type="HAMAP-Rule" id="MF_03178"/>
    </source>
</evidence>
<dbReference type="PROSITE" id="PS50902">
    <property type="entry name" value="FLAVODOXIN_LIKE"/>
    <property type="match status" value="1"/>
</dbReference>
<feature type="binding site" evidence="13">
    <location>
        <begin position="384"/>
        <end position="387"/>
    </location>
    <ligand>
        <name>FAD</name>
        <dbReference type="ChEBI" id="CHEBI:57692"/>
    </ligand>
</feature>
<evidence type="ECO:0000313" key="17">
    <source>
        <dbReference type="RefSeq" id="XP_022327985.1"/>
    </source>
</evidence>
<dbReference type="InterPro" id="IPR039261">
    <property type="entry name" value="FNR_nucleotide-bd"/>
</dbReference>
<keyword evidence="5 13" id="KW-0285">Flavoprotein</keyword>
<dbReference type="GO" id="GO:0016226">
    <property type="term" value="P:iron-sulfur cluster assembly"/>
    <property type="evidence" value="ECO:0007669"/>
    <property type="project" value="UniProtKB-UniRule"/>
</dbReference>
<dbReference type="InterPro" id="IPR017927">
    <property type="entry name" value="FAD-bd_FR_type"/>
</dbReference>
<dbReference type="FunFam" id="1.20.990.10:FF:000008">
    <property type="entry name" value="NADPH-dependent diflavin oxidoreductase 1"/>
    <property type="match status" value="1"/>
</dbReference>
<evidence type="ECO:0000256" key="12">
    <source>
        <dbReference type="ARBA" id="ARBA00063044"/>
    </source>
</evidence>
<dbReference type="PRINTS" id="PR00371">
    <property type="entry name" value="FPNCR"/>
</dbReference>
<comment type="subcellular location">
    <subcellularLocation>
        <location evidence="3 13">Cytoplasm</location>
    </subcellularLocation>
</comment>
<evidence type="ECO:0000259" key="15">
    <source>
        <dbReference type="PROSITE" id="PS51384"/>
    </source>
</evidence>
<accession>A0A8B8DLW2</accession>
<dbReference type="GO" id="GO:0005634">
    <property type="term" value="C:nucleus"/>
    <property type="evidence" value="ECO:0007669"/>
    <property type="project" value="UniProtKB-ARBA"/>
</dbReference>
<dbReference type="PROSITE" id="PS51384">
    <property type="entry name" value="FAD_FR"/>
    <property type="match status" value="1"/>
</dbReference>
<dbReference type="GO" id="GO:0016651">
    <property type="term" value="F:oxidoreductase activity, acting on NAD(P)H"/>
    <property type="evidence" value="ECO:0007669"/>
    <property type="project" value="UniProtKB-UniRule"/>
</dbReference>
<feature type="binding site" evidence="13">
    <location>
        <position position="559"/>
    </location>
    <ligand>
        <name>NADP(+)</name>
        <dbReference type="ChEBI" id="CHEBI:58349"/>
    </ligand>
</feature>
<evidence type="ECO:0000256" key="7">
    <source>
        <dbReference type="ARBA" id="ARBA00022827"/>
    </source>
</evidence>
<dbReference type="GO" id="GO:0050661">
    <property type="term" value="F:NADP binding"/>
    <property type="evidence" value="ECO:0007669"/>
    <property type="project" value="UniProtKB-UniRule"/>
</dbReference>
<dbReference type="PANTHER" id="PTHR19384:SF10">
    <property type="entry name" value="NADPH-DEPENDENT DIFLAVIN OXIDOREDUCTASE 1"/>
    <property type="match status" value="1"/>
</dbReference>
<comment type="subunit">
    <text evidence="12">Interacts with CIAPIN1; as part of the cytosolic iron-sulfur (Fe-S) protein assembly (CIA) machinery. Interacts with DCPS.</text>
</comment>
<dbReference type="InterPro" id="IPR028879">
    <property type="entry name" value="NDOR1"/>
</dbReference>
<dbReference type="GO" id="GO:0160246">
    <property type="term" value="F:NADPH-iron-sulfur [2Fe-2S] protein oxidoreductase activity"/>
    <property type="evidence" value="ECO:0007669"/>
    <property type="project" value="InterPro"/>
</dbReference>
<comment type="cofactor">
    <cofactor evidence="2 13">
        <name>FAD</name>
        <dbReference type="ChEBI" id="CHEBI:57692"/>
    </cofactor>
</comment>
<dbReference type="SUPFAM" id="SSF63380">
    <property type="entry name" value="Riboflavin synthase domain-like"/>
    <property type="match status" value="1"/>
</dbReference>
<keyword evidence="16" id="KW-1185">Reference proteome</keyword>
<dbReference type="Pfam" id="PF00175">
    <property type="entry name" value="NAD_binding_1"/>
    <property type="match status" value="1"/>
</dbReference>
<organism evidence="16 18">
    <name type="scientific">Crassostrea virginica</name>
    <name type="common">Eastern oyster</name>
    <dbReference type="NCBI Taxonomy" id="6565"/>
    <lineage>
        <taxon>Eukaryota</taxon>
        <taxon>Metazoa</taxon>
        <taxon>Spiralia</taxon>
        <taxon>Lophotrochozoa</taxon>
        <taxon>Mollusca</taxon>
        <taxon>Bivalvia</taxon>
        <taxon>Autobranchia</taxon>
        <taxon>Pteriomorphia</taxon>
        <taxon>Ostreida</taxon>
        <taxon>Ostreoidea</taxon>
        <taxon>Ostreidae</taxon>
        <taxon>Crassostrea</taxon>
    </lineage>
</organism>
<dbReference type="EC" id="1.18.1.-" evidence="13"/>
<comment type="similarity">
    <text evidence="13">In the N-terminal section; belongs to the flavodoxin family.</text>
</comment>
<feature type="binding site" evidence="13">
    <location>
        <position position="461"/>
    </location>
    <ligand>
        <name>NADP(+)</name>
        <dbReference type="ChEBI" id="CHEBI:58349"/>
    </ligand>
</feature>
<sequence length="598" mass="68443">MIFLMDDRKILILYGSQTGTAQDVAEKLAREAKRRFLSTRVMALDDYNVVNLLHEELVLFVCATTGQGDPPDNMKVFWKFIMRKNLPNNSLTKMKFAVLGLGDSSYQKFNFIAKKLYKRLLQLGAHCLQSVGLADDQHDLGADAVIYPWMKSLWEGVLRLYPLPPGQEIIPADVKPPPRFKVAFNPAEDRVNAVPTSVSNGISQYTGDHPFHASLISNERLTSDDHWQDVRLIRLDIEGSGIKYDPGDVVMIQPQNSEDSVAEFMLLMKLDPQKKFTLQQNDPNIPLPSLLPQPCSVRHLVQHYLDINSVPRRSFFEFMALFSTNELEKEKLQEFCTPEGQEELYSYCNRVKRSILEVLQDFPHTSSVLPFEYFFDVIPQLQPRAFSIASSQVVFPNEIQILMAVVEYKTRLQKPRRGVCSTWLSRLKVTDRPVVPVWVKKGTIAFPRDAVTPVIMVGPGTGVAPFRSFIQERSSVTSNGTVLFFGCRNRDKDFLCREEWEAAVDKGRLQIYTAFSRDQEEKVYVQHLILEKGAILWKLLDEEKAWFFIAGNAKQMPDDVKSALHTVIQENGHMTSQEADAYLHRLEQTRRYQAETWS</sequence>
<evidence type="ECO:0000256" key="9">
    <source>
        <dbReference type="ARBA" id="ARBA00023002"/>
    </source>
</evidence>
<feature type="binding site" evidence="13">
    <location>
        <begin position="522"/>
        <end position="526"/>
    </location>
    <ligand>
        <name>NADP(+)</name>
        <dbReference type="ChEBI" id="CHEBI:58349"/>
    </ligand>
</feature>
<comment type="function">
    <text evidence="13">NADPH-dependent reductase which is a central component of the cytosolic iron-sulfur (Fe-S) protein assembly (CIA) machinery. Transfers electrons from NADPH via its FAD and FMN prosthetic groups to the [2Fe-2S] cluster of the anamorsin/DRE2 homolog, another key component of the CIA machinery. In turn, this reduced cluster provides electrons for assembly of cytosolic iron-sulfur cluster proteins.</text>
</comment>
<protein>
    <recommendedName>
        <fullName evidence="13">NADPH-dependent diflavin oxidoreductase 1</fullName>
        <ecNumber evidence="13">1.18.1.-</ecNumber>
    </recommendedName>
    <alternativeName>
        <fullName evidence="13">NADPH-dependent FMN and FAD-containing oxidoreductase</fullName>
    </alternativeName>
</protein>
<dbReference type="GO" id="GO:0005829">
    <property type="term" value="C:cytosol"/>
    <property type="evidence" value="ECO:0007669"/>
    <property type="project" value="TreeGrafter"/>
</dbReference>
<keyword evidence="9 13" id="KW-0560">Oxidoreductase</keyword>
<feature type="binding site" evidence="13">
    <location>
        <position position="597"/>
    </location>
    <ligand>
        <name>FAD</name>
        <dbReference type="ChEBI" id="CHEBI:57692"/>
    </ligand>
</feature>
<evidence type="ECO:0000259" key="14">
    <source>
        <dbReference type="PROSITE" id="PS50902"/>
    </source>
</evidence>
<feature type="binding site" evidence="13">
    <location>
        <begin position="516"/>
        <end position="517"/>
    </location>
    <ligand>
        <name>NADP(+)</name>
        <dbReference type="ChEBI" id="CHEBI:58349"/>
    </ligand>
</feature>
<dbReference type="InterPro" id="IPR001094">
    <property type="entry name" value="Flavdoxin-like"/>
</dbReference>
<dbReference type="Pfam" id="PF00667">
    <property type="entry name" value="FAD_binding_1"/>
    <property type="match status" value="1"/>
</dbReference>
<dbReference type="PANTHER" id="PTHR19384">
    <property type="entry name" value="NITRIC OXIDE SYNTHASE-RELATED"/>
    <property type="match status" value="1"/>
</dbReference>
<evidence type="ECO:0000256" key="3">
    <source>
        <dbReference type="ARBA" id="ARBA00004496"/>
    </source>
</evidence>
<evidence type="ECO:0000256" key="5">
    <source>
        <dbReference type="ARBA" id="ARBA00022630"/>
    </source>
</evidence>
<dbReference type="AlphaFoldDB" id="A0A8B8DLW2"/>
<feature type="binding site" evidence="13">
    <location>
        <begin position="101"/>
        <end position="110"/>
    </location>
    <ligand>
        <name>FMN</name>
        <dbReference type="ChEBI" id="CHEBI:58210"/>
    </ligand>
</feature>
<comment type="function">
    <text evidence="11">NADPH-dependent reductase which is a central component of the cytosolic iron-sulfur (Fe-S) protein assembly (CIA) machinery. Transfers electrons from NADPH via its FAD and FMN prosthetic groups to the [2Fe-2S] cluster of CIAPIN1, another key component of the CIA machinery. In turn, this reduced cluster provides electrons for assembly of cytosolic iron-sulfur cluster proteins. It can also reduce the [2Fe-2S] cluster of CISD1 and activate this protein implicated in Fe/S cluster repair. In vitro can fully activate methionine synthase/MTR in the presence of soluble cytochrome b5/CYB5A.</text>
</comment>
<dbReference type="Gene3D" id="3.40.50.80">
    <property type="entry name" value="Nucleotide-binding domain of ferredoxin-NADP reductase (FNR) module"/>
    <property type="match status" value="1"/>
</dbReference>
<gene>
    <name evidence="17 18" type="primary">LOC111127200</name>
</gene>
<evidence type="ECO:0000256" key="11">
    <source>
        <dbReference type="ARBA" id="ARBA00059862"/>
    </source>
</evidence>
<dbReference type="OrthoDB" id="1856718at2759"/>
<dbReference type="InterPro" id="IPR017938">
    <property type="entry name" value="Riboflavin_synthase-like_b-brl"/>
</dbReference>
<evidence type="ECO:0000256" key="4">
    <source>
        <dbReference type="ARBA" id="ARBA00022490"/>
    </source>
</evidence>
<feature type="domain" description="FAD-binding FR-type" evidence="15">
    <location>
        <begin position="208"/>
        <end position="447"/>
    </location>
</feature>
<keyword evidence="6 13" id="KW-0288">FMN</keyword>
<keyword evidence="7 13" id="KW-0274">FAD</keyword>
<dbReference type="FunFam" id="3.40.50.360:FF:000015">
    <property type="entry name" value="NADPH-dependent diflavin oxidoreductase 1"/>
    <property type="match status" value="1"/>
</dbReference>
<keyword evidence="4 13" id="KW-0963">Cytoplasm</keyword>